<dbReference type="GO" id="GO:0006282">
    <property type="term" value="P:regulation of DNA repair"/>
    <property type="evidence" value="ECO:0007669"/>
    <property type="project" value="UniProtKB-UniRule"/>
</dbReference>
<evidence type="ECO:0000256" key="3">
    <source>
        <dbReference type="ARBA" id="ARBA00018111"/>
    </source>
</evidence>
<dbReference type="KEGG" id="tli:Tlie_1301"/>
<reference evidence="7 8" key="2">
    <citation type="journal article" date="2012" name="Stand. Genomic Sci.">
        <title>Genome sequence of the moderately thermophilic, amino-acid-degrading and sulfur-reducing bacterium Thermovirga lienii type strain (Cas60314(T)).</title>
        <authorList>
            <person name="Goker M."/>
            <person name="Saunders E."/>
            <person name="Lapidus A."/>
            <person name="Nolan M."/>
            <person name="Lucas S."/>
            <person name="Hammon N."/>
            <person name="Deshpande S."/>
            <person name="Cheng J.F."/>
            <person name="Han C."/>
            <person name="Tapia R."/>
            <person name="Goodwin L.A."/>
            <person name="Pitluck S."/>
            <person name="Liolios K."/>
            <person name="Mavromatis K."/>
            <person name="Pagani I."/>
            <person name="Ivanova N."/>
            <person name="Mikhailova N."/>
            <person name="Pati A."/>
            <person name="Chen A."/>
            <person name="Palaniappan K."/>
            <person name="Land M."/>
            <person name="Chang Y.J."/>
            <person name="Jeffries C.D."/>
            <person name="Brambilla E.M."/>
            <person name="Rohde M."/>
            <person name="Spring S."/>
            <person name="Detter J.C."/>
            <person name="Woyke T."/>
            <person name="Bristow J."/>
            <person name="Eisen J.A."/>
            <person name="Markowitz V."/>
            <person name="Hugenholtz P."/>
            <person name="Kyrpides N.C."/>
            <person name="Klenk H.P."/>
        </authorList>
    </citation>
    <scope>NUCLEOTIDE SEQUENCE [LARGE SCALE GENOMIC DNA]</scope>
    <source>
        <strain evidence="8">ATCC BAA-1197 / DSM 17291 / Cas60314</strain>
    </source>
</reference>
<dbReference type="OrthoDB" id="5244465at2"/>
<dbReference type="STRING" id="580340.Tlie_1301"/>
<dbReference type="AlphaFoldDB" id="G7V644"/>
<dbReference type="InterPro" id="IPR036388">
    <property type="entry name" value="WH-like_DNA-bd_sf"/>
</dbReference>
<dbReference type="HOGENOM" id="CLU_147291_0_0_0"/>
<evidence type="ECO:0000256" key="5">
    <source>
        <dbReference type="HAMAP-Rule" id="MF_01114"/>
    </source>
</evidence>
<keyword evidence="4 5" id="KW-0963">Cytoplasm</keyword>
<dbReference type="PANTHER" id="PTHR33602:SF1">
    <property type="entry name" value="REGULATORY PROTEIN RECX FAMILY PROTEIN"/>
    <property type="match status" value="1"/>
</dbReference>
<sequence>MNEEERKAKEFAMRLLSKRAYTRKGVIDKLRRKNFKEEVSTRVVEILEEYGLIDDKFYAVCFAETHQEWGLRRILLELRRRGISQRDMEEVKERFGEEEFEKCLRLASEWNGLLSKEQMTARLLRRGFAPSTIRKVLDATCEDLV</sequence>
<reference evidence="8" key="1">
    <citation type="submission" date="2011-10" db="EMBL/GenBank/DDBJ databases">
        <title>The complete genome of chromosome of Thermovirga lienii DSM 17291.</title>
        <authorList>
            <consortium name="US DOE Joint Genome Institute (JGI-PGF)"/>
            <person name="Lucas S."/>
            <person name="Copeland A."/>
            <person name="Lapidus A."/>
            <person name="Glavina del Rio T."/>
            <person name="Dalin E."/>
            <person name="Tice H."/>
            <person name="Bruce D."/>
            <person name="Goodwin L."/>
            <person name="Pitluck S."/>
            <person name="Peters L."/>
            <person name="Mikhailova N."/>
            <person name="Saunders E."/>
            <person name="Kyrpides N."/>
            <person name="Mavromatis K."/>
            <person name="Ivanova N."/>
            <person name="Last F.I."/>
            <person name="Brettin T."/>
            <person name="Detter J.C."/>
            <person name="Han C."/>
            <person name="Larimer F."/>
            <person name="Land M."/>
            <person name="Hauser L."/>
            <person name="Markowitz V."/>
            <person name="Cheng J.-F."/>
            <person name="Hugenholtz P."/>
            <person name="Woyke T."/>
            <person name="Wu D."/>
            <person name="Spring S."/>
            <person name="Schroeder M."/>
            <person name="Brambilla E.-M."/>
            <person name="Klenk H.-P."/>
            <person name="Eisen J.A."/>
        </authorList>
    </citation>
    <scope>NUCLEOTIDE SEQUENCE [LARGE SCALE GENOMIC DNA]</scope>
    <source>
        <strain evidence="8">ATCC BAA-1197 / DSM 17291 / Cas60314</strain>
    </source>
</reference>
<keyword evidence="8" id="KW-1185">Reference proteome</keyword>
<organism evidence="7 8">
    <name type="scientific">Thermovirga lienii (strain ATCC BAA-1197 / DSM 17291 / Cas60314)</name>
    <dbReference type="NCBI Taxonomy" id="580340"/>
    <lineage>
        <taxon>Bacteria</taxon>
        <taxon>Thermotogati</taxon>
        <taxon>Synergistota</taxon>
        <taxon>Synergistia</taxon>
        <taxon>Synergistales</taxon>
        <taxon>Thermovirgaceae</taxon>
        <taxon>Thermovirga</taxon>
    </lineage>
</organism>
<dbReference type="Pfam" id="PF21982">
    <property type="entry name" value="RecX_HTH1"/>
    <property type="match status" value="1"/>
</dbReference>
<evidence type="ECO:0000256" key="1">
    <source>
        <dbReference type="ARBA" id="ARBA00004496"/>
    </source>
</evidence>
<dbReference type="PANTHER" id="PTHR33602">
    <property type="entry name" value="REGULATORY PROTEIN RECX FAMILY PROTEIN"/>
    <property type="match status" value="1"/>
</dbReference>
<evidence type="ECO:0000313" key="8">
    <source>
        <dbReference type="Proteomes" id="UP000005868"/>
    </source>
</evidence>
<evidence type="ECO:0000259" key="6">
    <source>
        <dbReference type="Pfam" id="PF21982"/>
    </source>
</evidence>
<dbReference type="EMBL" id="CP003096">
    <property type="protein sequence ID" value="AER67031.1"/>
    <property type="molecule type" value="Genomic_DNA"/>
</dbReference>
<dbReference type="Proteomes" id="UP000005868">
    <property type="component" value="Chromosome"/>
</dbReference>
<dbReference type="HAMAP" id="MF_01114">
    <property type="entry name" value="RecX"/>
    <property type="match status" value="1"/>
</dbReference>
<dbReference type="InterPro" id="IPR003783">
    <property type="entry name" value="Regulatory_RecX"/>
</dbReference>
<gene>
    <name evidence="5" type="primary">recX</name>
    <name evidence="7" type="ordered locus">Tlie_1301</name>
</gene>
<name>G7V644_THELD</name>
<dbReference type="InterPro" id="IPR053926">
    <property type="entry name" value="RecX_HTH_1st"/>
</dbReference>
<evidence type="ECO:0000256" key="4">
    <source>
        <dbReference type="ARBA" id="ARBA00022490"/>
    </source>
</evidence>
<feature type="domain" description="RecX first three-helical" evidence="6">
    <location>
        <begin position="8"/>
        <end position="45"/>
    </location>
</feature>
<dbReference type="eggNOG" id="COG2137">
    <property type="taxonomic scope" value="Bacteria"/>
</dbReference>
<comment type="subcellular location">
    <subcellularLocation>
        <location evidence="1 5">Cytoplasm</location>
    </subcellularLocation>
</comment>
<comment type="similarity">
    <text evidence="2 5">Belongs to the RecX family.</text>
</comment>
<comment type="function">
    <text evidence="5">Modulates RecA activity.</text>
</comment>
<proteinExistence type="inferred from homology"/>
<protein>
    <recommendedName>
        <fullName evidence="3 5">Regulatory protein RecX</fullName>
    </recommendedName>
</protein>
<accession>G7V644</accession>
<evidence type="ECO:0000313" key="7">
    <source>
        <dbReference type="EMBL" id="AER67031.1"/>
    </source>
</evidence>
<dbReference type="GO" id="GO:0005737">
    <property type="term" value="C:cytoplasm"/>
    <property type="evidence" value="ECO:0007669"/>
    <property type="project" value="UniProtKB-SubCell"/>
</dbReference>
<dbReference type="Gene3D" id="1.10.10.10">
    <property type="entry name" value="Winged helix-like DNA-binding domain superfamily/Winged helix DNA-binding domain"/>
    <property type="match status" value="1"/>
</dbReference>
<evidence type="ECO:0000256" key="2">
    <source>
        <dbReference type="ARBA" id="ARBA00009695"/>
    </source>
</evidence>